<dbReference type="EMBL" id="LN899823">
    <property type="protein sequence ID" value="CUV23523.1"/>
    <property type="molecule type" value="Genomic_DNA"/>
</dbReference>
<gene>
    <name evidence="4" type="ORF">RD1301_v1_2120009</name>
    <name evidence="2" type="ORF">RUN1744_v1_400123</name>
    <name evidence="3" type="ORF">TF3108_v1_1510010</name>
</gene>
<dbReference type="EMBL" id="LN899826">
    <property type="protein sequence ID" value="CUV42726.1"/>
    <property type="molecule type" value="Genomic_DNA"/>
</dbReference>
<organism evidence="2">
    <name type="scientific">Ralstonia solanacearum</name>
    <name type="common">Pseudomonas solanacearum</name>
    <dbReference type="NCBI Taxonomy" id="305"/>
    <lineage>
        <taxon>Bacteria</taxon>
        <taxon>Pseudomonadati</taxon>
        <taxon>Pseudomonadota</taxon>
        <taxon>Betaproteobacteria</taxon>
        <taxon>Burkholderiales</taxon>
        <taxon>Burkholderiaceae</taxon>
        <taxon>Ralstonia</taxon>
        <taxon>Ralstonia solanacearum species complex</taxon>
    </lineage>
</organism>
<dbReference type="EMBL" id="LN899822">
    <property type="protein sequence ID" value="CUV62190.1"/>
    <property type="molecule type" value="Genomic_DNA"/>
</dbReference>
<dbReference type="AlphaFoldDB" id="A0A0S4UMS2"/>
<evidence type="ECO:0000313" key="2">
    <source>
        <dbReference type="EMBL" id="CUV23523.1"/>
    </source>
</evidence>
<evidence type="ECO:0000313" key="4">
    <source>
        <dbReference type="EMBL" id="CUV62190.1"/>
    </source>
</evidence>
<protein>
    <submittedName>
        <fullName evidence="2">Uncharacterized protein</fullName>
    </submittedName>
</protein>
<accession>A0A0S4UMS2</accession>
<evidence type="ECO:0000256" key="1">
    <source>
        <dbReference type="SAM" id="MobiDB-lite"/>
    </source>
</evidence>
<name>A0A0S4UMS2_RALSL</name>
<feature type="region of interest" description="Disordered" evidence="1">
    <location>
        <begin position="90"/>
        <end position="114"/>
    </location>
</feature>
<proteinExistence type="predicted"/>
<reference evidence="2" key="1">
    <citation type="submission" date="2015-10" db="EMBL/GenBank/DDBJ databases">
        <authorList>
            <person name="Gilbert D.G."/>
        </authorList>
    </citation>
    <scope>NUCLEOTIDE SEQUENCE</scope>
    <source>
        <strain evidence="2">Phyl III-seqv23</strain>
    </source>
</reference>
<evidence type="ECO:0000313" key="3">
    <source>
        <dbReference type="EMBL" id="CUV42726.1"/>
    </source>
</evidence>
<sequence length="254" mass="27921">MGIVIPFPSAPASAAKLDTDDIYRQDTRHVIGLLAEHALSDEFDGVIAMLRPTDPAAAPVIAVGGAYRYRRDKALKASAFLHMTVEEQGRAAAKRTQSNSTANAEPHGPAVTDAGVKRQLWNEATTRYRTCENLLRLAFSQQLRATPETTEIVMGITQLTIETICDCLWELLRRPGQAEPRTRLDVLNGIQDFRAARRQVAAWMPTAGDEEEHYTRSVDFLDADILAAGLAELQRAEDALRQLVADTHTDSVAS</sequence>